<comment type="caution">
    <text evidence="2">The sequence shown here is derived from an EMBL/GenBank/DDBJ whole genome shotgun (WGS) entry which is preliminary data.</text>
</comment>
<dbReference type="PANTHER" id="PTHR37694">
    <property type="entry name" value="SLR8022 PROTEIN"/>
    <property type="match status" value="1"/>
</dbReference>
<dbReference type="RefSeq" id="WP_203628612.1">
    <property type="nucleotide sequence ID" value="NZ_BOLQ01000039.1"/>
</dbReference>
<dbReference type="CDD" id="cd02230">
    <property type="entry name" value="cupin_HP0902-like"/>
    <property type="match status" value="1"/>
</dbReference>
<sequence length="114" mass="12225">MPFIDKIDPATTLSLTSLIPLDAGQVNSRTLVQRDDMSMTLFSVATDEEIGGHTAEGDALVNILSGEAEVTIRKKAHRVPAGQSILIPAGARHSLYALEGFQMLLIVVKPQAEN</sequence>
<evidence type="ECO:0000313" key="2">
    <source>
        <dbReference type="EMBL" id="MFD1430820.1"/>
    </source>
</evidence>
<reference evidence="3" key="1">
    <citation type="journal article" date="2019" name="Int. J. Syst. Evol. Microbiol.">
        <title>The Global Catalogue of Microorganisms (GCM) 10K type strain sequencing project: providing services to taxonomists for standard genome sequencing and annotation.</title>
        <authorList>
            <consortium name="The Broad Institute Genomics Platform"/>
            <consortium name="The Broad Institute Genome Sequencing Center for Infectious Disease"/>
            <person name="Wu L."/>
            <person name="Ma J."/>
        </authorList>
    </citation>
    <scope>NUCLEOTIDE SEQUENCE [LARGE SCALE GENOMIC DNA]</scope>
    <source>
        <strain evidence="3">CCM 8980</strain>
    </source>
</reference>
<dbReference type="SUPFAM" id="SSF51182">
    <property type="entry name" value="RmlC-like cupins"/>
    <property type="match status" value="1"/>
</dbReference>
<dbReference type="Proteomes" id="UP001597196">
    <property type="component" value="Unassembled WGS sequence"/>
</dbReference>
<dbReference type="Gene3D" id="2.60.120.10">
    <property type="entry name" value="Jelly Rolls"/>
    <property type="match status" value="1"/>
</dbReference>
<gene>
    <name evidence="2" type="ORF">ACFQ4P_11275</name>
</gene>
<dbReference type="InterPro" id="IPR014710">
    <property type="entry name" value="RmlC-like_jellyroll"/>
</dbReference>
<dbReference type="PANTHER" id="PTHR37694:SF1">
    <property type="entry name" value="SLR8022 PROTEIN"/>
    <property type="match status" value="1"/>
</dbReference>
<evidence type="ECO:0000313" key="3">
    <source>
        <dbReference type="Proteomes" id="UP001597196"/>
    </source>
</evidence>
<protein>
    <submittedName>
        <fullName evidence="2">Cupin domain-containing protein</fullName>
    </submittedName>
</protein>
<feature type="domain" description="Cupin type-2" evidence="1">
    <location>
        <begin position="42"/>
        <end position="107"/>
    </location>
</feature>
<dbReference type="Pfam" id="PF07883">
    <property type="entry name" value="Cupin_2"/>
    <property type="match status" value="1"/>
</dbReference>
<proteinExistence type="predicted"/>
<organism evidence="2 3">
    <name type="scientific">Lacticaseibacillus mingshuiensis</name>
    <dbReference type="NCBI Taxonomy" id="2799574"/>
    <lineage>
        <taxon>Bacteria</taxon>
        <taxon>Bacillati</taxon>
        <taxon>Bacillota</taxon>
        <taxon>Bacilli</taxon>
        <taxon>Lactobacillales</taxon>
        <taxon>Lactobacillaceae</taxon>
        <taxon>Lacticaseibacillus</taxon>
    </lineage>
</organism>
<evidence type="ECO:0000259" key="1">
    <source>
        <dbReference type="Pfam" id="PF07883"/>
    </source>
</evidence>
<accession>A0ABW4CME6</accession>
<keyword evidence="3" id="KW-1185">Reference proteome</keyword>
<name>A0ABW4CME6_9LACO</name>
<dbReference type="InterPro" id="IPR013096">
    <property type="entry name" value="Cupin_2"/>
</dbReference>
<dbReference type="InterPro" id="IPR011051">
    <property type="entry name" value="RmlC_Cupin_sf"/>
</dbReference>
<dbReference type="EMBL" id="JBHTOC010000018">
    <property type="protein sequence ID" value="MFD1430820.1"/>
    <property type="molecule type" value="Genomic_DNA"/>
</dbReference>